<dbReference type="Proteomes" id="UP000242381">
    <property type="component" value="Unassembled WGS sequence"/>
</dbReference>
<organism evidence="1 2">
    <name type="scientific">Rhizopus microsporus</name>
    <dbReference type="NCBI Taxonomy" id="58291"/>
    <lineage>
        <taxon>Eukaryota</taxon>
        <taxon>Fungi</taxon>
        <taxon>Fungi incertae sedis</taxon>
        <taxon>Mucoromycota</taxon>
        <taxon>Mucoromycotina</taxon>
        <taxon>Mucoromycetes</taxon>
        <taxon>Mucorales</taxon>
        <taxon>Mucorineae</taxon>
        <taxon>Rhizopodaceae</taxon>
        <taxon>Rhizopus</taxon>
    </lineage>
</organism>
<accession>A0A1X0RR59</accession>
<evidence type="ECO:0000313" key="1">
    <source>
        <dbReference type="EMBL" id="ORE14552.1"/>
    </source>
</evidence>
<proteinExistence type="predicted"/>
<sequence length="165" mass="19284">MLSLNHNHSRLKTFYVSRSLRVDQEQKKKNTVDILDHDIACVLFTKRSRVNVTPVADENAALSNTIDNIQSTGDMDERNLRFITMPIININDNITTRFIPEYDDEVTTIRFVNKAGFKEWFNNIAQKHTNWSLHQSWSNEKKKSKTFSWSTSCIPFEIAYHQVSM</sequence>
<dbReference type="VEuPathDB" id="FungiDB:BCV72DRAFT_316546"/>
<reference evidence="1 2" key="1">
    <citation type="journal article" date="2016" name="Proc. Natl. Acad. Sci. U.S.A.">
        <title>Lipid metabolic changes in an early divergent fungus govern the establishment of a mutualistic symbiosis with endobacteria.</title>
        <authorList>
            <person name="Lastovetsky O.A."/>
            <person name="Gaspar M.L."/>
            <person name="Mondo S.J."/>
            <person name="LaButti K.M."/>
            <person name="Sandor L."/>
            <person name="Grigoriev I.V."/>
            <person name="Henry S.A."/>
            <person name="Pawlowska T.E."/>
        </authorList>
    </citation>
    <scope>NUCLEOTIDE SEQUENCE [LARGE SCALE GENOMIC DNA]</scope>
    <source>
        <strain evidence="1 2">ATCC 11559</strain>
    </source>
</reference>
<dbReference type="EMBL" id="KV921465">
    <property type="protein sequence ID" value="ORE14552.1"/>
    <property type="molecule type" value="Genomic_DNA"/>
</dbReference>
<name>A0A1X0RR59_RHIZD</name>
<dbReference type="AlphaFoldDB" id="A0A1X0RR59"/>
<evidence type="ECO:0000313" key="2">
    <source>
        <dbReference type="Proteomes" id="UP000242381"/>
    </source>
</evidence>
<gene>
    <name evidence="1" type="ORF">BCV71DRAFT_238315</name>
</gene>
<protein>
    <submittedName>
        <fullName evidence="1">Uncharacterized protein</fullName>
    </submittedName>
</protein>